<name>A0A381YT97_9ZZZZ</name>
<organism evidence="1">
    <name type="scientific">marine metagenome</name>
    <dbReference type="NCBI Taxonomy" id="408172"/>
    <lineage>
        <taxon>unclassified sequences</taxon>
        <taxon>metagenomes</taxon>
        <taxon>ecological metagenomes</taxon>
    </lineage>
</organism>
<protein>
    <submittedName>
        <fullName evidence="1">Uncharacterized protein</fullName>
    </submittedName>
</protein>
<gene>
    <name evidence="1" type="ORF">METZ01_LOCUS133102</name>
</gene>
<dbReference type="EMBL" id="UINC01019006">
    <property type="protein sequence ID" value="SVA80248.1"/>
    <property type="molecule type" value="Genomic_DNA"/>
</dbReference>
<proteinExistence type="predicted"/>
<accession>A0A381YT97</accession>
<evidence type="ECO:0000313" key="1">
    <source>
        <dbReference type="EMBL" id="SVA80248.1"/>
    </source>
</evidence>
<sequence>MGEGLQPYILIGETGKDFEGTEESIIQKFFMNDAEIIGKYRPVDDPDRYMFFVTTKHLKKASRNGGDYGLFLGVLNLAVDVKGEMVYLSVPNIDYWGNLFLRSDFDKVNKAVGEFKTELPRLLPKLRGRFMRPFGSAEPLSIDRLQKYQYMKRLPTRDEMIELGRLENHSDAVKAMEERLNKSTDLIKLFRYDVIRKDATLFGVQIPQEREIAEMLDSNERKATPFYPWQIAVVSGRVFAPVPLFKIPAGFPGITLGQLFKLRKLSKSIEASLRELRISGDGE</sequence>
<dbReference type="AlphaFoldDB" id="A0A381YT97"/>
<reference evidence="1" key="1">
    <citation type="submission" date="2018-05" db="EMBL/GenBank/DDBJ databases">
        <authorList>
            <person name="Lanie J.A."/>
            <person name="Ng W.-L."/>
            <person name="Kazmierczak K.M."/>
            <person name="Andrzejewski T.M."/>
            <person name="Davidsen T.M."/>
            <person name="Wayne K.J."/>
            <person name="Tettelin H."/>
            <person name="Glass J.I."/>
            <person name="Rusch D."/>
            <person name="Podicherti R."/>
            <person name="Tsui H.-C.T."/>
            <person name="Winkler M.E."/>
        </authorList>
    </citation>
    <scope>NUCLEOTIDE SEQUENCE</scope>
</reference>